<comment type="caution">
    <text evidence="2">The sequence shown here is derived from an EMBL/GenBank/DDBJ whole genome shotgun (WGS) entry which is preliminary data.</text>
</comment>
<dbReference type="AlphaFoldDB" id="A0A0A6UDZ4"/>
<protein>
    <submittedName>
        <fullName evidence="2">Uncharacterized protein</fullName>
    </submittedName>
</protein>
<evidence type="ECO:0000313" key="3">
    <source>
        <dbReference type="Proteomes" id="UP000054537"/>
    </source>
</evidence>
<evidence type="ECO:0000256" key="1">
    <source>
        <dbReference type="SAM" id="MobiDB-lite"/>
    </source>
</evidence>
<dbReference type="Proteomes" id="UP000054537">
    <property type="component" value="Unassembled WGS sequence"/>
</dbReference>
<feature type="region of interest" description="Disordered" evidence="1">
    <location>
        <begin position="62"/>
        <end position="84"/>
    </location>
</feature>
<proteinExistence type="predicted"/>
<feature type="region of interest" description="Disordered" evidence="1">
    <location>
        <begin position="24"/>
        <end position="43"/>
    </location>
</feature>
<accession>A0A0A6UDZ4</accession>
<keyword evidence="3" id="KW-1185">Reference proteome</keyword>
<sequence length="84" mass="9137">MAIEPSQDAQRIAESMRHTAEELECAEETLHRSASASPDQRTAERLDRLGDAVTAEARAIARRAGNLAGPARTEPSSSPPEQRR</sequence>
<reference evidence="2 3" key="1">
    <citation type="submission" date="2014-10" db="EMBL/GenBank/DDBJ databases">
        <title>Draft genome sequence of Actinoplanes utahensis NRRL 12052.</title>
        <authorList>
            <person name="Velasco-Bucheli B."/>
            <person name="del Cerro C."/>
            <person name="Hormigo D."/>
            <person name="Garcia J.L."/>
            <person name="Acebal C."/>
            <person name="Arroyo M."/>
            <person name="de la Mata I."/>
        </authorList>
    </citation>
    <scope>NUCLEOTIDE SEQUENCE [LARGE SCALE GENOMIC DNA]</scope>
    <source>
        <strain evidence="2 3">NRRL 12052</strain>
    </source>
</reference>
<name>A0A0A6UDZ4_ACTUT</name>
<evidence type="ECO:0000313" key="2">
    <source>
        <dbReference type="EMBL" id="KHD74250.1"/>
    </source>
</evidence>
<gene>
    <name evidence="2" type="ORF">MB27_29965</name>
</gene>
<organism evidence="2 3">
    <name type="scientific">Actinoplanes utahensis</name>
    <dbReference type="NCBI Taxonomy" id="1869"/>
    <lineage>
        <taxon>Bacteria</taxon>
        <taxon>Bacillati</taxon>
        <taxon>Actinomycetota</taxon>
        <taxon>Actinomycetes</taxon>
        <taxon>Micromonosporales</taxon>
        <taxon>Micromonosporaceae</taxon>
        <taxon>Actinoplanes</taxon>
    </lineage>
</organism>
<dbReference type="EMBL" id="JRTT01000049">
    <property type="protein sequence ID" value="KHD74250.1"/>
    <property type="molecule type" value="Genomic_DNA"/>
</dbReference>
<dbReference type="RefSeq" id="WP_043530009.1">
    <property type="nucleotide sequence ID" value="NZ_BAABKU010000049.1"/>
</dbReference>
<feature type="compositionally biased region" description="Polar residues" evidence="1">
    <location>
        <begin position="74"/>
        <end position="84"/>
    </location>
</feature>